<comment type="caution">
    <text evidence="1">The sequence shown here is derived from an EMBL/GenBank/DDBJ whole genome shotgun (WGS) entry which is preliminary data.</text>
</comment>
<dbReference type="Proteomes" id="UP000321424">
    <property type="component" value="Unassembled WGS sequence"/>
</dbReference>
<reference evidence="1 2" key="1">
    <citation type="submission" date="2019-07" db="EMBL/GenBank/DDBJ databases">
        <title>Whole genome shotgun sequence of Nocardia ninae NBRC 108245.</title>
        <authorList>
            <person name="Hosoyama A."/>
            <person name="Uohara A."/>
            <person name="Ohji S."/>
            <person name="Ichikawa N."/>
        </authorList>
    </citation>
    <scope>NUCLEOTIDE SEQUENCE [LARGE SCALE GENOMIC DNA]</scope>
    <source>
        <strain evidence="1 2">NBRC 108245</strain>
    </source>
</reference>
<dbReference type="OrthoDB" id="292843at2"/>
<dbReference type="RefSeq" id="WP_147139982.1">
    <property type="nucleotide sequence ID" value="NZ_BJXA01000069.1"/>
</dbReference>
<name>A0A511MQX8_9NOCA</name>
<sequence>MTNRDALGGKYHFAALAEDTAIDLALALLTYGFAYVGVSPRQREWMVTVFDEGPYSADELGERTMTAVRKAAAAIARENGARSAGALIEYVEDVGEGIADADLLFRNPGVRPPIPLLQPLPDPPPDAHWELPADVVPSADALLPTDELGSLGDIDWPIVSHDDLDDIPGDVPALFAALRREDADWEWLLAELCYVHLLPHGTCYPATPIGMRHLARLAAPGTLPARRRVQLYEQIVRGAGTMMRQVIEQAFRAQNPEFHPAVAELGRRIHLAIDCEAPWLLARWDAEPPAARYLLAVLAALYPHHGRHLRDHIGTMAADFPGTRQSAYLLLAEAVLRDDEERTAALVAEISAWARLELDDIGLTPQQTAAFILTDCRR</sequence>
<accession>A0A511MQX8</accession>
<protein>
    <submittedName>
        <fullName evidence="1">Uncharacterized protein</fullName>
    </submittedName>
</protein>
<dbReference type="EMBL" id="BJXA01000069">
    <property type="protein sequence ID" value="GEM42406.1"/>
    <property type="molecule type" value="Genomic_DNA"/>
</dbReference>
<proteinExistence type="predicted"/>
<evidence type="ECO:0000313" key="2">
    <source>
        <dbReference type="Proteomes" id="UP000321424"/>
    </source>
</evidence>
<evidence type="ECO:0000313" key="1">
    <source>
        <dbReference type="EMBL" id="GEM42406.1"/>
    </source>
</evidence>
<keyword evidence="2" id="KW-1185">Reference proteome</keyword>
<organism evidence="1 2">
    <name type="scientific">Nocardia ninae NBRC 108245</name>
    <dbReference type="NCBI Taxonomy" id="1210091"/>
    <lineage>
        <taxon>Bacteria</taxon>
        <taxon>Bacillati</taxon>
        <taxon>Actinomycetota</taxon>
        <taxon>Actinomycetes</taxon>
        <taxon>Mycobacteriales</taxon>
        <taxon>Nocardiaceae</taxon>
        <taxon>Nocardia</taxon>
    </lineage>
</organism>
<gene>
    <name evidence="1" type="ORF">NN4_69250</name>
</gene>
<dbReference type="AlphaFoldDB" id="A0A511MQX8"/>